<gene>
    <name evidence="8" type="ORF">ACFOZ8_04400</name>
</gene>
<feature type="compositionally biased region" description="Low complexity" evidence="6">
    <location>
        <begin position="48"/>
        <end position="61"/>
    </location>
</feature>
<name>A0ABV8JXE6_9BACL</name>
<evidence type="ECO:0000256" key="5">
    <source>
        <dbReference type="ARBA" id="ARBA00023288"/>
    </source>
</evidence>
<proteinExistence type="predicted"/>
<evidence type="ECO:0000256" key="6">
    <source>
        <dbReference type="SAM" id="MobiDB-lite"/>
    </source>
</evidence>
<evidence type="ECO:0000313" key="8">
    <source>
        <dbReference type="EMBL" id="MFC4098891.1"/>
    </source>
</evidence>
<evidence type="ECO:0000256" key="1">
    <source>
        <dbReference type="ARBA" id="ARBA00022475"/>
    </source>
</evidence>
<dbReference type="Pfam" id="PF01547">
    <property type="entry name" value="SBP_bac_1"/>
    <property type="match status" value="1"/>
</dbReference>
<feature type="region of interest" description="Disordered" evidence="6">
    <location>
        <begin position="48"/>
        <end position="70"/>
    </location>
</feature>
<accession>A0ABV8JXE6</accession>
<evidence type="ECO:0000256" key="3">
    <source>
        <dbReference type="ARBA" id="ARBA00023136"/>
    </source>
</evidence>
<feature type="chain" id="PRO_5046870860" evidence="7">
    <location>
        <begin position="20"/>
        <end position="451"/>
    </location>
</feature>
<protein>
    <submittedName>
        <fullName evidence="8">ABC transporter substrate-binding protein</fullName>
    </submittedName>
</protein>
<keyword evidence="1" id="KW-1003">Cell membrane</keyword>
<keyword evidence="9" id="KW-1185">Reference proteome</keyword>
<dbReference type="Gene3D" id="3.40.190.10">
    <property type="entry name" value="Periplasmic binding protein-like II"/>
    <property type="match status" value="2"/>
</dbReference>
<keyword evidence="5" id="KW-0449">Lipoprotein</keyword>
<evidence type="ECO:0000313" key="9">
    <source>
        <dbReference type="Proteomes" id="UP001595715"/>
    </source>
</evidence>
<comment type="caution">
    <text evidence="8">The sequence shown here is derived from an EMBL/GenBank/DDBJ whole genome shotgun (WGS) entry which is preliminary data.</text>
</comment>
<keyword evidence="2 7" id="KW-0732">Signal</keyword>
<dbReference type="RefSeq" id="WP_377717589.1">
    <property type="nucleotide sequence ID" value="NZ_JBHSAM010000014.1"/>
</dbReference>
<dbReference type="SUPFAM" id="SSF53850">
    <property type="entry name" value="Periplasmic binding protein-like II"/>
    <property type="match status" value="1"/>
</dbReference>
<dbReference type="InterPro" id="IPR006059">
    <property type="entry name" value="SBP"/>
</dbReference>
<evidence type="ECO:0000256" key="2">
    <source>
        <dbReference type="ARBA" id="ARBA00022729"/>
    </source>
</evidence>
<dbReference type="EMBL" id="JBHSAM010000014">
    <property type="protein sequence ID" value="MFC4098891.1"/>
    <property type="molecule type" value="Genomic_DNA"/>
</dbReference>
<keyword evidence="4" id="KW-0564">Palmitate</keyword>
<dbReference type="Proteomes" id="UP001595715">
    <property type="component" value="Unassembled WGS sequence"/>
</dbReference>
<reference evidence="9" key="1">
    <citation type="journal article" date="2019" name="Int. J. Syst. Evol. Microbiol.">
        <title>The Global Catalogue of Microorganisms (GCM) 10K type strain sequencing project: providing services to taxonomists for standard genome sequencing and annotation.</title>
        <authorList>
            <consortium name="The Broad Institute Genomics Platform"/>
            <consortium name="The Broad Institute Genome Sequencing Center for Infectious Disease"/>
            <person name="Wu L."/>
            <person name="Ma J."/>
        </authorList>
    </citation>
    <scope>NUCLEOTIDE SEQUENCE [LARGE SCALE GENOMIC DNA]</scope>
    <source>
        <strain evidence="9">IBRC-M 10987</strain>
    </source>
</reference>
<keyword evidence="3" id="KW-0472">Membrane</keyword>
<organism evidence="8 9">
    <name type="scientific">Paenibacillus xanthanilyticus</name>
    <dbReference type="NCBI Taxonomy" id="1783531"/>
    <lineage>
        <taxon>Bacteria</taxon>
        <taxon>Bacillati</taxon>
        <taxon>Bacillota</taxon>
        <taxon>Bacilli</taxon>
        <taxon>Bacillales</taxon>
        <taxon>Paenibacillaceae</taxon>
        <taxon>Paenibacillus</taxon>
    </lineage>
</organism>
<dbReference type="PANTHER" id="PTHR43649">
    <property type="entry name" value="ARABINOSE-BINDING PROTEIN-RELATED"/>
    <property type="match status" value="1"/>
</dbReference>
<dbReference type="InterPro" id="IPR050490">
    <property type="entry name" value="Bact_solute-bd_prot1"/>
</dbReference>
<evidence type="ECO:0000256" key="7">
    <source>
        <dbReference type="SAM" id="SignalP"/>
    </source>
</evidence>
<dbReference type="PANTHER" id="PTHR43649:SF33">
    <property type="entry name" value="POLYGALACTURONAN_RHAMNOGALACTURONAN-BINDING PROTEIN YTCQ"/>
    <property type="match status" value="1"/>
</dbReference>
<dbReference type="PROSITE" id="PS51257">
    <property type="entry name" value="PROKAR_LIPOPROTEIN"/>
    <property type="match status" value="1"/>
</dbReference>
<evidence type="ECO:0000256" key="4">
    <source>
        <dbReference type="ARBA" id="ARBA00023139"/>
    </source>
</evidence>
<sequence>MKKFGLVLVTVFMTVALLAACGGGNGGNNGGNAVNNGGNAANGGSNAGAENAGGSAGAAEGESTEGGDISGTITFLTNRTDMIDKEYVDYAKRFKEKYPNAEVKFEAVTDLDKTTKIRIASGEFPDVVLIPTLPNSDLPKYFAPLDDLGLNDRIYFKDYKSFEGKVYGISAGGSTTGIVYNKKAFADAGITAIPKTLDEFYAAAEKLKAKGIVPLASNFKDQWTLYPWASELPSSIAGNANLNNERVNSDTPYTLDNPYGQAMTIIRTMYEKGYLEPDVNSTNWEQSKKDIASGKFAMYLLGNWVIPQVIESGTTSDNVGFFPMPYDNSGKVNVALAPDWGYGVNKDSKNLATAKAFVKWMVEESGFDDFAGFIPVLKDKEAKVAQLSEFNSFSPTYIEAVSDSAETTEVVNKAQIVKEALVQEFVLAKDPQAILDKYNKQWAKAKKAVLK</sequence>
<feature type="signal peptide" evidence="7">
    <location>
        <begin position="1"/>
        <end position="19"/>
    </location>
</feature>